<feature type="compositionally biased region" description="Basic and acidic residues" evidence="1">
    <location>
        <begin position="205"/>
        <end position="237"/>
    </location>
</feature>
<dbReference type="HOGENOM" id="CLU_553504_0_0_1"/>
<proteinExistence type="predicted"/>
<feature type="transmembrane region" description="Helical" evidence="2">
    <location>
        <begin position="56"/>
        <end position="74"/>
    </location>
</feature>
<sequence>MADAIQAACESLNSIVEYLATMRVCEIRQYLEFLGVQHVEVIGCVILFVLMQFTKFTIVLLLAILLAYGIFYLWDTFFPELSQFGKRSLKAFKNARTTADLPPFNFDTSTEAAPGEHVIFPKKVLSNAFPPSSKQMLLPLLSNSIGKNLQTISQQTDRIVVSKKKDRTQKDDINRRKSQLYGAQEPRVQYGQNQKEYRRSPAARDSYDTRKYRQDRSERSDRQQRSYLSSERDRDRVLSQAGRRTSQIATGSGGGGDPKRGSHTMRVPTVANGLVNLTKLPTVTSDTLRRLPNVTSGESRRTTKSKEDSRRLPVVTSGEMSEMRRVPKVTSNESRWFTPGEQRDSRRSSYPQGGGGESRRTSHGGGGESRQRRYAERSHPNQDRLQEERFEEHKKQKEQEQRPRQHRQSLKPDEGRHSRQRRISNSRSGITSRQFPEEHLERLKKENREFQARTLHASNPGHPFHRSNPTPERYLHQNGALSNPTSERALPLKQEHLMPGYHHSDRRESQRNTTSKLERDRDRAHRKPSARN</sequence>
<name>B3LZD0_DROAN</name>
<feature type="compositionally biased region" description="Basic and acidic residues" evidence="1">
    <location>
        <begin position="502"/>
        <end position="523"/>
    </location>
</feature>
<evidence type="ECO:0000256" key="2">
    <source>
        <dbReference type="SAM" id="Phobius"/>
    </source>
</evidence>
<dbReference type="InParanoid" id="B3LZD0"/>
<feature type="compositionally biased region" description="Basic and acidic residues" evidence="1">
    <location>
        <begin position="435"/>
        <end position="451"/>
    </location>
</feature>
<dbReference type="Proteomes" id="UP000007801">
    <property type="component" value="Unassembled WGS sequence"/>
</dbReference>
<dbReference type="KEGG" id="dan:6501594"/>
<dbReference type="OrthoDB" id="7861500at2759"/>
<gene>
    <name evidence="3" type="primary">Dana\GF18825</name>
    <name evidence="3" type="synonym">dana_GLEANR_20081</name>
    <name evidence="3" type="ORF">GF18825</name>
</gene>
<accession>B3LZD0</accession>
<dbReference type="EMBL" id="CH902617">
    <property type="protein sequence ID" value="EDV44109.2"/>
    <property type="molecule type" value="Genomic_DNA"/>
</dbReference>
<evidence type="ECO:0000313" key="3">
    <source>
        <dbReference type="EMBL" id="EDV44109.2"/>
    </source>
</evidence>
<dbReference type="eggNOG" id="ENOG502T7JM">
    <property type="taxonomic scope" value="Eukaryota"/>
</dbReference>
<keyword evidence="4" id="KW-1185">Reference proteome</keyword>
<feature type="region of interest" description="Disordered" evidence="1">
    <location>
        <begin position="286"/>
        <end position="532"/>
    </location>
</feature>
<evidence type="ECO:0000313" key="4">
    <source>
        <dbReference type="Proteomes" id="UP000007801"/>
    </source>
</evidence>
<reference evidence="3 4" key="1">
    <citation type="journal article" date="2007" name="Nature">
        <title>Evolution of genes and genomes on the Drosophila phylogeny.</title>
        <authorList>
            <consortium name="Drosophila 12 Genomes Consortium"/>
            <person name="Clark A.G."/>
            <person name="Eisen M.B."/>
            <person name="Smith D.R."/>
            <person name="Bergman C.M."/>
            <person name="Oliver B."/>
            <person name="Markow T.A."/>
            <person name="Kaufman T.C."/>
            <person name="Kellis M."/>
            <person name="Gelbart W."/>
            <person name="Iyer V.N."/>
            <person name="Pollard D.A."/>
            <person name="Sackton T.B."/>
            <person name="Larracuente A.M."/>
            <person name="Singh N.D."/>
            <person name="Abad J.P."/>
            <person name="Abt D.N."/>
            <person name="Adryan B."/>
            <person name="Aguade M."/>
            <person name="Akashi H."/>
            <person name="Anderson W.W."/>
            <person name="Aquadro C.F."/>
            <person name="Ardell D.H."/>
            <person name="Arguello R."/>
            <person name="Artieri C.G."/>
            <person name="Barbash D.A."/>
            <person name="Barker D."/>
            <person name="Barsanti P."/>
            <person name="Batterham P."/>
            <person name="Batzoglou S."/>
            <person name="Begun D."/>
            <person name="Bhutkar A."/>
            <person name="Blanco E."/>
            <person name="Bosak S.A."/>
            <person name="Bradley R.K."/>
            <person name="Brand A.D."/>
            <person name="Brent M.R."/>
            <person name="Brooks A.N."/>
            <person name="Brown R.H."/>
            <person name="Butlin R.K."/>
            <person name="Caggese C."/>
            <person name="Calvi B.R."/>
            <person name="Bernardo de Carvalho A."/>
            <person name="Caspi A."/>
            <person name="Castrezana S."/>
            <person name="Celniker S.E."/>
            <person name="Chang J.L."/>
            <person name="Chapple C."/>
            <person name="Chatterji S."/>
            <person name="Chinwalla A."/>
            <person name="Civetta A."/>
            <person name="Clifton S.W."/>
            <person name="Comeron J.M."/>
            <person name="Costello J.C."/>
            <person name="Coyne J.A."/>
            <person name="Daub J."/>
            <person name="David R.G."/>
            <person name="Delcher A.L."/>
            <person name="Delehaunty K."/>
            <person name="Do C.B."/>
            <person name="Ebling H."/>
            <person name="Edwards K."/>
            <person name="Eickbush T."/>
            <person name="Evans J.D."/>
            <person name="Filipski A."/>
            <person name="Findeiss S."/>
            <person name="Freyhult E."/>
            <person name="Fulton L."/>
            <person name="Fulton R."/>
            <person name="Garcia A.C."/>
            <person name="Gardiner A."/>
            <person name="Garfield D.A."/>
            <person name="Garvin B.E."/>
            <person name="Gibson G."/>
            <person name="Gilbert D."/>
            <person name="Gnerre S."/>
            <person name="Godfrey J."/>
            <person name="Good R."/>
            <person name="Gotea V."/>
            <person name="Gravely B."/>
            <person name="Greenberg A.J."/>
            <person name="Griffiths-Jones S."/>
            <person name="Gross S."/>
            <person name="Guigo R."/>
            <person name="Gustafson E.A."/>
            <person name="Haerty W."/>
            <person name="Hahn M.W."/>
            <person name="Halligan D.L."/>
            <person name="Halpern A.L."/>
            <person name="Halter G.M."/>
            <person name="Han M.V."/>
            <person name="Heger A."/>
            <person name="Hillier L."/>
            <person name="Hinrichs A.S."/>
            <person name="Holmes I."/>
            <person name="Hoskins R.A."/>
            <person name="Hubisz M.J."/>
            <person name="Hultmark D."/>
            <person name="Huntley M.A."/>
            <person name="Jaffe D.B."/>
            <person name="Jagadeeshan S."/>
            <person name="Jeck W.R."/>
            <person name="Johnson J."/>
            <person name="Jones C.D."/>
            <person name="Jordan W.C."/>
            <person name="Karpen G.H."/>
            <person name="Kataoka E."/>
            <person name="Keightley P.D."/>
            <person name="Kheradpour P."/>
            <person name="Kirkness E.F."/>
            <person name="Koerich L.B."/>
            <person name="Kristiansen K."/>
            <person name="Kudrna D."/>
            <person name="Kulathinal R.J."/>
            <person name="Kumar S."/>
            <person name="Kwok R."/>
            <person name="Lander E."/>
            <person name="Langley C.H."/>
            <person name="Lapoint R."/>
            <person name="Lazzaro B.P."/>
            <person name="Lee S.J."/>
            <person name="Levesque L."/>
            <person name="Li R."/>
            <person name="Lin C.F."/>
            <person name="Lin M.F."/>
            <person name="Lindblad-Toh K."/>
            <person name="Llopart A."/>
            <person name="Long M."/>
            <person name="Low L."/>
            <person name="Lozovsky E."/>
            <person name="Lu J."/>
            <person name="Luo M."/>
            <person name="Machado C.A."/>
            <person name="Makalowski W."/>
            <person name="Marzo M."/>
            <person name="Matsuda M."/>
            <person name="Matzkin L."/>
            <person name="McAllister B."/>
            <person name="McBride C.S."/>
            <person name="McKernan B."/>
            <person name="McKernan K."/>
            <person name="Mendez-Lago M."/>
            <person name="Minx P."/>
            <person name="Mollenhauer M.U."/>
            <person name="Montooth K."/>
            <person name="Mount S.M."/>
            <person name="Mu X."/>
            <person name="Myers E."/>
            <person name="Negre B."/>
            <person name="Newfeld S."/>
            <person name="Nielsen R."/>
            <person name="Noor M.A."/>
            <person name="O'Grady P."/>
            <person name="Pachter L."/>
            <person name="Papaceit M."/>
            <person name="Parisi M.J."/>
            <person name="Parisi M."/>
            <person name="Parts L."/>
            <person name="Pedersen J.S."/>
            <person name="Pesole G."/>
            <person name="Phillippy A.M."/>
            <person name="Ponting C.P."/>
            <person name="Pop M."/>
            <person name="Porcelli D."/>
            <person name="Powell J.R."/>
            <person name="Prohaska S."/>
            <person name="Pruitt K."/>
            <person name="Puig M."/>
            <person name="Quesneville H."/>
            <person name="Ram K.R."/>
            <person name="Rand D."/>
            <person name="Rasmussen M.D."/>
            <person name="Reed L.K."/>
            <person name="Reenan R."/>
            <person name="Reily A."/>
            <person name="Remington K.A."/>
            <person name="Rieger T.T."/>
            <person name="Ritchie M.G."/>
            <person name="Robin C."/>
            <person name="Rogers Y.H."/>
            <person name="Rohde C."/>
            <person name="Rozas J."/>
            <person name="Rubenfield M.J."/>
            <person name="Ruiz A."/>
            <person name="Russo S."/>
            <person name="Salzberg S.L."/>
            <person name="Sanchez-Gracia A."/>
            <person name="Saranga D.J."/>
            <person name="Sato H."/>
            <person name="Schaeffer S.W."/>
            <person name="Schatz M.C."/>
            <person name="Schlenke T."/>
            <person name="Schwartz R."/>
            <person name="Segarra C."/>
            <person name="Singh R.S."/>
            <person name="Sirot L."/>
            <person name="Sirota M."/>
            <person name="Sisneros N.B."/>
            <person name="Smith C.D."/>
            <person name="Smith T.F."/>
            <person name="Spieth J."/>
            <person name="Stage D.E."/>
            <person name="Stark A."/>
            <person name="Stephan W."/>
            <person name="Strausberg R.L."/>
            <person name="Strempel S."/>
            <person name="Sturgill D."/>
            <person name="Sutton G."/>
            <person name="Sutton G.G."/>
            <person name="Tao W."/>
            <person name="Teichmann S."/>
            <person name="Tobari Y.N."/>
            <person name="Tomimura Y."/>
            <person name="Tsolas J.M."/>
            <person name="Valente V.L."/>
            <person name="Venter E."/>
            <person name="Venter J.C."/>
            <person name="Vicario S."/>
            <person name="Vieira F.G."/>
            <person name="Vilella A.J."/>
            <person name="Villasante A."/>
            <person name="Walenz B."/>
            <person name="Wang J."/>
            <person name="Wasserman M."/>
            <person name="Watts T."/>
            <person name="Wilson D."/>
            <person name="Wilson R.K."/>
            <person name="Wing R.A."/>
            <person name="Wolfner M.F."/>
            <person name="Wong A."/>
            <person name="Wong G.K."/>
            <person name="Wu C.I."/>
            <person name="Wu G."/>
            <person name="Yamamoto D."/>
            <person name="Yang H.P."/>
            <person name="Yang S.P."/>
            <person name="Yorke J.A."/>
            <person name="Yoshida K."/>
            <person name="Zdobnov E."/>
            <person name="Zhang P."/>
            <person name="Zhang Y."/>
            <person name="Zimin A.V."/>
            <person name="Baldwin J."/>
            <person name="Abdouelleil A."/>
            <person name="Abdulkadir J."/>
            <person name="Abebe A."/>
            <person name="Abera B."/>
            <person name="Abreu J."/>
            <person name="Acer S.C."/>
            <person name="Aftuck L."/>
            <person name="Alexander A."/>
            <person name="An P."/>
            <person name="Anderson E."/>
            <person name="Anderson S."/>
            <person name="Arachi H."/>
            <person name="Azer M."/>
            <person name="Bachantsang P."/>
            <person name="Barry A."/>
            <person name="Bayul T."/>
            <person name="Berlin A."/>
            <person name="Bessette D."/>
            <person name="Bloom T."/>
            <person name="Blye J."/>
            <person name="Boguslavskiy L."/>
            <person name="Bonnet C."/>
            <person name="Boukhgalter B."/>
            <person name="Bourzgui I."/>
            <person name="Brown A."/>
            <person name="Cahill P."/>
            <person name="Channer S."/>
            <person name="Cheshatsang Y."/>
            <person name="Chuda L."/>
            <person name="Citroen M."/>
            <person name="Collymore A."/>
            <person name="Cooke P."/>
            <person name="Costello M."/>
            <person name="D'Aco K."/>
            <person name="Daza R."/>
            <person name="De Haan G."/>
            <person name="DeGray S."/>
            <person name="DeMaso C."/>
            <person name="Dhargay N."/>
            <person name="Dooley K."/>
            <person name="Dooley E."/>
            <person name="Doricent M."/>
            <person name="Dorje P."/>
            <person name="Dorjee K."/>
            <person name="Dupes A."/>
            <person name="Elong R."/>
            <person name="Falk J."/>
            <person name="Farina A."/>
            <person name="Faro S."/>
            <person name="Ferguson D."/>
            <person name="Fisher S."/>
            <person name="Foley C.D."/>
            <person name="Franke A."/>
            <person name="Friedrich D."/>
            <person name="Gadbois L."/>
            <person name="Gearin G."/>
            <person name="Gearin C.R."/>
            <person name="Giannoukos G."/>
            <person name="Goode T."/>
            <person name="Graham J."/>
            <person name="Grandbois E."/>
            <person name="Grewal S."/>
            <person name="Gyaltsen K."/>
            <person name="Hafez N."/>
            <person name="Hagos B."/>
            <person name="Hall J."/>
            <person name="Henson C."/>
            <person name="Hollinger A."/>
            <person name="Honan T."/>
            <person name="Huard M.D."/>
            <person name="Hughes L."/>
            <person name="Hurhula B."/>
            <person name="Husby M.E."/>
            <person name="Kamat A."/>
            <person name="Kanga B."/>
            <person name="Kashin S."/>
            <person name="Khazanovich D."/>
            <person name="Kisner P."/>
            <person name="Lance K."/>
            <person name="Lara M."/>
            <person name="Lee W."/>
            <person name="Lennon N."/>
            <person name="Letendre F."/>
            <person name="LeVine R."/>
            <person name="Lipovsky A."/>
            <person name="Liu X."/>
            <person name="Liu J."/>
            <person name="Liu S."/>
            <person name="Lokyitsang T."/>
            <person name="Lokyitsang Y."/>
            <person name="Lubonja R."/>
            <person name="Lui A."/>
            <person name="MacDonald P."/>
            <person name="Magnisalis V."/>
            <person name="Maru K."/>
            <person name="Matthews C."/>
            <person name="McCusker W."/>
            <person name="McDonough S."/>
            <person name="Mehta T."/>
            <person name="Meldrim J."/>
            <person name="Meneus L."/>
            <person name="Mihai O."/>
            <person name="Mihalev A."/>
            <person name="Mihova T."/>
            <person name="Mittelman R."/>
            <person name="Mlenga V."/>
            <person name="Montmayeur A."/>
            <person name="Mulrain L."/>
            <person name="Navidi A."/>
            <person name="Naylor J."/>
            <person name="Negash T."/>
            <person name="Nguyen T."/>
            <person name="Nguyen N."/>
            <person name="Nicol R."/>
            <person name="Norbu C."/>
            <person name="Norbu N."/>
            <person name="Novod N."/>
            <person name="O'Neill B."/>
            <person name="Osman S."/>
            <person name="Markiewicz E."/>
            <person name="Oyono O.L."/>
            <person name="Patti C."/>
            <person name="Phunkhang P."/>
            <person name="Pierre F."/>
            <person name="Priest M."/>
            <person name="Raghuraman S."/>
            <person name="Rege F."/>
            <person name="Reyes R."/>
            <person name="Rise C."/>
            <person name="Rogov P."/>
            <person name="Ross K."/>
            <person name="Ryan E."/>
            <person name="Settipalli S."/>
            <person name="Shea T."/>
            <person name="Sherpa N."/>
            <person name="Shi L."/>
            <person name="Shih D."/>
            <person name="Sparrow T."/>
            <person name="Spaulding J."/>
            <person name="Stalker J."/>
            <person name="Stange-Thomann N."/>
            <person name="Stavropoulos S."/>
            <person name="Stone C."/>
            <person name="Strader C."/>
            <person name="Tesfaye S."/>
            <person name="Thomson T."/>
            <person name="Thoulutsang Y."/>
            <person name="Thoulutsang D."/>
            <person name="Topham K."/>
            <person name="Topping I."/>
            <person name="Tsamla T."/>
            <person name="Vassiliev H."/>
            <person name="Vo A."/>
            <person name="Wangchuk T."/>
            <person name="Wangdi T."/>
            <person name="Weiand M."/>
            <person name="Wilkinson J."/>
            <person name="Wilson A."/>
            <person name="Yadav S."/>
            <person name="Young G."/>
            <person name="Yu Q."/>
            <person name="Zembek L."/>
            <person name="Zhong D."/>
            <person name="Zimmer A."/>
            <person name="Zwirko Z."/>
            <person name="Jaffe D.B."/>
            <person name="Alvarez P."/>
            <person name="Brockman W."/>
            <person name="Butler J."/>
            <person name="Chin C."/>
            <person name="Gnerre S."/>
            <person name="Grabherr M."/>
            <person name="Kleber M."/>
            <person name="Mauceli E."/>
            <person name="MacCallum I."/>
        </authorList>
    </citation>
    <scope>NUCLEOTIDE SEQUENCE [LARGE SCALE GENOMIC DNA]</scope>
    <source>
        <strain evidence="4">Tucson 14024-0371.13</strain>
    </source>
</reference>
<organism evidence="3 4">
    <name type="scientific">Drosophila ananassae</name>
    <name type="common">Fruit fly</name>
    <dbReference type="NCBI Taxonomy" id="7217"/>
    <lineage>
        <taxon>Eukaryota</taxon>
        <taxon>Metazoa</taxon>
        <taxon>Ecdysozoa</taxon>
        <taxon>Arthropoda</taxon>
        <taxon>Hexapoda</taxon>
        <taxon>Insecta</taxon>
        <taxon>Pterygota</taxon>
        <taxon>Neoptera</taxon>
        <taxon>Endopterygota</taxon>
        <taxon>Diptera</taxon>
        <taxon>Brachycera</taxon>
        <taxon>Muscomorpha</taxon>
        <taxon>Ephydroidea</taxon>
        <taxon>Drosophilidae</taxon>
        <taxon>Drosophila</taxon>
        <taxon>Sophophora</taxon>
    </lineage>
</organism>
<keyword evidence="2" id="KW-0472">Membrane</keyword>
<protein>
    <submittedName>
        <fullName evidence="3">Uncharacterized protein</fullName>
    </submittedName>
</protein>
<keyword evidence="2" id="KW-1133">Transmembrane helix</keyword>
<feature type="compositionally biased region" description="Basic and acidic residues" evidence="1">
    <location>
        <begin position="369"/>
        <end position="403"/>
    </location>
</feature>
<feature type="region of interest" description="Disordered" evidence="1">
    <location>
        <begin position="162"/>
        <end position="270"/>
    </location>
</feature>
<feature type="compositionally biased region" description="Polar residues" evidence="1">
    <location>
        <begin position="425"/>
        <end position="434"/>
    </location>
</feature>
<dbReference type="GeneID" id="6501594"/>
<evidence type="ECO:0000256" key="1">
    <source>
        <dbReference type="SAM" id="MobiDB-lite"/>
    </source>
</evidence>
<dbReference type="AlphaFoldDB" id="B3LZD0"/>
<keyword evidence="2" id="KW-0812">Transmembrane</keyword>
<feature type="compositionally biased region" description="Basic and acidic residues" evidence="1">
    <location>
        <begin position="298"/>
        <end position="311"/>
    </location>
</feature>